<comment type="caution">
    <text evidence="1">The sequence shown here is derived from an EMBL/GenBank/DDBJ whole genome shotgun (WGS) entry which is preliminary data.</text>
</comment>
<reference evidence="1 2" key="1">
    <citation type="submission" date="2019-02" db="EMBL/GenBank/DDBJ databases">
        <title>Dyella amyloliquefaciens sp. nov., isolated from forest soil.</title>
        <authorList>
            <person name="Gao Z.-H."/>
            <person name="Qiu L.-H."/>
        </authorList>
    </citation>
    <scope>NUCLEOTIDE SEQUENCE [LARGE SCALE GENOMIC DNA]</scope>
    <source>
        <strain evidence="1 2">KACC 12747</strain>
    </source>
</reference>
<evidence type="ECO:0000313" key="1">
    <source>
        <dbReference type="EMBL" id="TCI11846.1"/>
    </source>
</evidence>
<sequence>MASDRGIDMGDMHQDVSALKQRLESLAGANAVETVLVNGFAKLASQLEPLAELAPPRTAWKASEKRWLSDLASHLVLLRSHLERADTSHAAEVAEALHLVAHIQMRIDAVRGP</sequence>
<organism evidence="1 2">
    <name type="scientific">Dyella soli</name>
    <dbReference type="NCBI Taxonomy" id="522319"/>
    <lineage>
        <taxon>Bacteria</taxon>
        <taxon>Pseudomonadati</taxon>
        <taxon>Pseudomonadota</taxon>
        <taxon>Gammaproteobacteria</taxon>
        <taxon>Lysobacterales</taxon>
        <taxon>Rhodanobacteraceae</taxon>
        <taxon>Dyella</taxon>
    </lineage>
</organism>
<dbReference type="Proteomes" id="UP000291822">
    <property type="component" value="Unassembled WGS sequence"/>
</dbReference>
<keyword evidence="2" id="KW-1185">Reference proteome</keyword>
<gene>
    <name evidence="1" type="ORF">EZM97_00285</name>
</gene>
<dbReference type="RefSeq" id="WP_131151374.1">
    <property type="nucleotide sequence ID" value="NZ_SJTG01000001.1"/>
</dbReference>
<protein>
    <submittedName>
        <fullName evidence="1">Uncharacterized protein</fullName>
    </submittedName>
</protein>
<name>A0A4R0YYI5_9GAMM</name>
<accession>A0A4R0YYI5</accession>
<evidence type="ECO:0000313" key="2">
    <source>
        <dbReference type="Proteomes" id="UP000291822"/>
    </source>
</evidence>
<dbReference type="EMBL" id="SJTG01000001">
    <property type="protein sequence ID" value="TCI11846.1"/>
    <property type="molecule type" value="Genomic_DNA"/>
</dbReference>
<proteinExistence type="predicted"/>
<dbReference type="AlphaFoldDB" id="A0A4R0YYI5"/>